<comment type="caution">
    <text evidence="2">The sequence shown here is derived from an EMBL/GenBank/DDBJ whole genome shotgun (WGS) entry which is preliminary data.</text>
</comment>
<keyword evidence="3" id="KW-1185">Reference proteome</keyword>
<gene>
    <name evidence="2" type="ORF">DM860_008959</name>
</gene>
<accession>A0A328D7M2</accession>
<dbReference type="AlphaFoldDB" id="A0A328D7M2"/>
<protein>
    <submittedName>
        <fullName evidence="2">Uncharacterized protein</fullName>
    </submittedName>
</protein>
<feature type="region of interest" description="Disordered" evidence="1">
    <location>
        <begin position="135"/>
        <end position="177"/>
    </location>
</feature>
<dbReference type="EMBL" id="NQVE01000183">
    <property type="protein sequence ID" value="RAL41777.1"/>
    <property type="molecule type" value="Genomic_DNA"/>
</dbReference>
<sequence length="213" mass="24025">MEFLQDMVDSWSLALLFEMRGGLGAVKPIATMSTCLKMRTWCLEKWTWCLVEEDFLGARCLLEEDSLVTRCLLEEDFFLRTQYLLEEHFFSLSLGRELFSEINASYVDGSLYSLESGKPLDTGRQTAHWMLAGLPDSSEDGGPLDTGGSLDSLELKRTTRGRRGPLKDGTYQNEPLKVNADPRKLEWTTGDQCEPLVGPLEARIDHLKADINP</sequence>
<reference evidence="2 3" key="1">
    <citation type="submission" date="2018-06" db="EMBL/GenBank/DDBJ databases">
        <title>The Genome of Cuscuta australis (Dodder) Provides Insight into the Evolution of Plant Parasitism.</title>
        <authorList>
            <person name="Liu H."/>
        </authorList>
    </citation>
    <scope>NUCLEOTIDE SEQUENCE [LARGE SCALE GENOMIC DNA]</scope>
    <source>
        <strain evidence="3">cv. Yunnan</strain>
        <tissue evidence="2">Vines</tissue>
    </source>
</reference>
<organism evidence="2 3">
    <name type="scientific">Cuscuta australis</name>
    <dbReference type="NCBI Taxonomy" id="267555"/>
    <lineage>
        <taxon>Eukaryota</taxon>
        <taxon>Viridiplantae</taxon>
        <taxon>Streptophyta</taxon>
        <taxon>Embryophyta</taxon>
        <taxon>Tracheophyta</taxon>
        <taxon>Spermatophyta</taxon>
        <taxon>Magnoliopsida</taxon>
        <taxon>eudicotyledons</taxon>
        <taxon>Gunneridae</taxon>
        <taxon>Pentapetalae</taxon>
        <taxon>asterids</taxon>
        <taxon>lamiids</taxon>
        <taxon>Solanales</taxon>
        <taxon>Convolvulaceae</taxon>
        <taxon>Cuscuteae</taxon>
        <taxon>Cuscuta</taxon>
        <taxon>Cuscuta subgen. Grammica</taxon>
        <taxon>Cuscuta sect. Cleistogrammica</taxon>
    </lineage>
</organism>
<evidence type="ECO:0000313" key="3">
    <source>
        <dbReference type="Proteomes" id="UP000249390"/>
    </source>
</evidence>
<proteinExistence type="predicted"/>
<dbReference type="Proteomes" id="UP000249390">
    <property type="component" value="Unassembled WGS sequence"/>
</dbReference>
<evidence type="ECO:0000256" key="1">
    <source>
        <dbReference type="SAM" id="MobiDB-lite"/>
    </source>
</evidence>
<evidence type="ECO:0000313" key="2">
    <source>
        <dbReference type="EMBL" id="RAL41777.1"/>
    </source>
</evidence>
<name>A0A328D7M2_9ASTE</name>